<evidence type="ECO:0000256" key="1">
    <source>
        <dbReference type="ARBA" id="ARBA00009986"/>
    </source>
</evidence>
<keyword evidence="9" id="KW-1185">Reference proteome</keyword>
<evidence type="ECO:0000256" key="6">
    <source>
        <dbReference type="RuleBase" id="RU003345"/>
    </source>
</evidence>
<dbReference type="PANTHER" id="PTHR43570:SF20">
    <property type="entry name" value="ALDEHYDE DEHYDROGENASE ALDX-RELATED"/>
    <property type="match status" value="1"/>
</dbReference>
<dbReference type="Gene3D" id="3.40.309.10">
    <property type="entry name" value="Aldehyde Dehydrogenase, Chain A, domain 2"/>
    <property type="match status" value="1"/>
</dbReference>
<evidence type="ECO:0000256" key="3">
    <source>
        <dbReference type="ARBA" id="ARBA00023027"/>
    </source>
</evidence>
<dbReference type="InterPro" id="IPR029510">
    <property type="entry name" value="Ald_DH_CS_GLU"/>
</dbReference>
<dbReference type="PIRSF" id="PIRSF036492">
    <property type="entry name" value="ALDH"/>
    <property type="match status" value="1"/>
</dbReference>
<keyword evidence="3" id="KW-0520">NAD</keyword>
<gene>
    <name evidence="8" type="ORF">J1C55_00085</name>
</gene>
<proteinExistence type="inferred from homology"/>
<dbReference type="InterPro" id="IPR016161">
    <property type="entry name" value="Ald_DH/histidinol_DH"/>
</dbReference>
<evidence type="ECO:0000256" key="2">
    <source>
        <dbReference type="ARBA" id="ARBA00023002"/>
    </source>
</evidence>
<reference evidence="9" key="2">
    <citation type="submission" date="2023-07" db="EMBL/GenBank/DDBJ databases">
        <title>Genome of Winogradskyella sp. E313.</title>
        <authorList>
            <person name="Zhou Y."/>
        </authorList>
    </citation>
    <scope>NUCLEOTIDE SEQUENCE [LARGE SCALE GENOMIC DNA]</scope>
    <source>
        <strain evidence="9">E313</strain>
    </source>
</reference>
<comment type="similarity">
    <text evidence="1 4 6">Belongs to the aldehyde dehydrogenase family.</text>
</comment>
<dbReference type="InterPro" id="IPR012394">
    <property type="entry name" value="Aldehyde_DH_NAD(P)"/>
</dbReference>
<dbReference type="RefSeq" id="WP_227475390.1">
    <property type="nucleotide sequence ID" value="NZ_JAFMPT010000001.1"/>
</dbReference>
<accession>A0ABS8EID4</accession>
<dbReference type="InterPro" id="IPR015590">
    <property type="entry name" value="Aldehyde_DH_dom"/>
</dbReference>
<reference evidence="9" key="1">
    <citation type="submission" date="2021-03" db="EMBL/GenBank/DDBJ databases">
        <title>Genome of Cognatishimia sp. F0-27.</title>
        <authorList>
            <person name="Ping X."/>
        </authorList>
    </citation>
    <scope>NUCLEOTIDE SEQUENCE [LARGE SCALE GENOMIC DNA]</scope>
    <source>
        <strain evidence="9">E313</strain>
    </source>
</reference>
<evidence type="ECO:0000256" key="5">
    <source>
        <dbReference type="PROSITE-ProRule" id="PRU10007"/>
    </source>
</evidence>
<evidence type="ECO:0000313" key="9">
    <source>
        <dbReference type="Proteomes" id="UP000778797"/>
    </source>
</evidence>
<dbReference type="InterPro" id="IPR016162">
    <property type="entry name" value="Ald_DH_N"/>
</dbReference>
<dbReference type="PROSITE" id="PS00687">
    <property type="entry name" value="ALDEHYDE_DEHYDR_GLU"/>
    <property type="match status" value="1"/>
</dbReference>
<dbReference type="InterPro" id="IPR016163">
    <property type="entry name" value="Ald_DH_C"/>
</dbReference>
<dbReference type="SUPFAM" id="SSF53720">
    <property type="entry name" value="ALDH-like"/>
    <property type="match status" value="1"/>
</dbReference>
<dbReference type="Proteomes" id="UP000778797">
    <property type="component" value="Unassembled WGS sequence"/>
</dbReference>
<dbReference type="Gene3D" id="3.40.605.10">
    <property type="entry name" value="Aldehyde Dehydrogenase, Chain A, domain 1"/>
    <property type="match status" value="1"/>
</dbReference>
<sequence>MINYTDNKHFSLFNKQEKHQHIVANTSYRERISKLNALQRAVEVTYREKIQDALHKDLKRPIVESDLVAVYLVVKEIKHVKAHLRQWFKKQPVDSQFTLLGTTSWYIYEPKGVCLIISPWNYPINLALSPLVAAIAAGNTVILKPSEIASHCSKVIAEIINSVFTENEVAVIEGGVETAQELLKLPFNHIFFTGSIEVGKIVMSAAAKHLTSVTLELGGKSPVIIDVSANLKLTAKAIAWIKHFNNGQTCIAPDYVFVHESIKNEFIRLYKMALLEFYTEDASKSSTYGRLINEKQYNRLIGYLEDARTHNAHFEVEGPTNASDLFIGPTVITNLPEESLLLQEEIFGPILPIKTYNEIDEVIEYLKSKPKPLALYIYAKRRRIINYIIKHTKAGTTGINNNGLQFSNHNLPFGGSNTSGIGKAHGFYSFQEFSNQRGILKRYAIGPIRLLYPPYTNFKALLARIVVKWL</sequence>
<dbReference type="PANTHER" id="PTHR43570">
    <property type="entry name" value="ALDEHYDE DEHYDROGENASE"/>
    <property type="match status" value="1"/>
</dbReference>
<dbReference type="Pfam" id="PF00171">
    <property type="entry name" value="Aldedh"/>
    <property type="match status" value="1"/>
</dbReference>
<keyword evidence="2 4" id="KW-0560">Oxidoreductase</keyword>
<comment type="caution">
    <text evidence="8">The sequence shown here is derived from an EMBL/GenBank/DDBJ whole genome shotgun (WGS) entry which is preliminary data.</text>
</comment>
<feature type="active site" evidence="5">
    <location>
        <position position="216"/>
    </location>
</feature>
<dbReference type="EMBL" id="JAFMPT010000001">
    <property type="protein sequence ID" value="MCC1482973.1"/>
    <property type="molecule type" value="Genomic_DNA"/>
</dbReference>
<protein>
    <recommendedName>
        <fullName evidence="4">Aldehyde dehydrogenase</fullName>
    </recommendedName>
</protein>
<evidence type="ECO:0000313" key="8">
    <source>
        <dbReference type="EMBL" id="MCC1482973.1"/>
    </source>
</evidence>
<evidence type="ECO:0000256" key="4">
    <source>
        <dbReference type="PIRNR" id="PIRNR036492"/>
    </source>
</evidence>
<feature type="domain" description="Aldehyde dehydrogenase" evidence="7">
    <location>
        <begin position="17"/>
        <end position="437"/>
    </location>
</feature>
<organism evidence="8 9">
    <name type="scientific">Winogradskyella immobilis</name>
    <dbReference type="NCBI Taxonomy" id="2816852"/>
    <lineage>
        <taxon>Bacteria</taxon>
        <taxon>Pseudomonadati</taxon>
        <taxon>Bacteroidota</taxon>
        <taxon>Flavobacteriia</taxon>
        <taxon>Flavobacteriales</taxon>
        <taxon>Flavobacteriaceae</taxon>
        <taxon>Winogradskyella</taxon>
    </lineage>
</organism>
<evidence type="ECO:0000259" key="7">
    <source>
        <dbReference type="Pfam" id="PF00171"/>
    </source>
</evidence>
<name>A0ABS8EID4_9FLAO</name>